<dbReference type="RefSeq" id="WP_283412542.1">
    <property type="nucleotide sequence ID" value="NZ_FXUA01000003.1"/>
</dbReference>
<dbReference type="InterPro" id="IPR008949">
    <property type="entry name" value="Isoprenoid_synthase_dom_sf"/>
</dbReference>
<dbReference type="Gene3D" id="1.10.600.10">
    <property type="entry name" value="Farnesyl Diphosphate Synthase"/>
    <property type="match status" value="1"/>
</dbReference>
<protein>
    <submittedName>
        <fullName evidence="1">Uncharacterized protein</fullName>
    </submittedName>
</protein>
<dbReference type="Proteomes" id="UP001157915">
    <property type="component" value="Unassembled WGS sequence"/>
</dbReference>
<reference evidence="1 2" key="1">
    <citation type="submission" date="2017-05" db="EMBL/GenBank/DDBJ databases">
        <authorList>
            <person name="Varghese N."/>
            <person name="Submissions S."/>
        </authorList>
    </citation>
    <scope>NUCLEOTIDE SEQUENCE [LARGE SCALE GENOMIC DNA]</scope>
    <source>
        <strain evidence="1 2">DSM 15360</strain>
    </source>
</reference>
<sequence length="297" mass="34874">MNLSILPVSLNLHTRSAEAAAIEWGWSFGLVDDELVLKSDKILWFAGYALPDLDKPQLEQVTKFFFCLTTLDDLLQDCFYEEAMEFFHRWEEYSFYQEFESPFSSLWFALEDVLENMSDLSDQEWLDTLWFYLDDYLQARRWEYYNIKQGIIPGMNLFTMQHAYGSGIYLAIHFLKLHFPAEEYPIEWVEQRIARILCLFADLKAFEFHGKTQSSQNELVLRQIHTGISDAEACRHAVKLISILFDSLLEIIQEFKNENKTLSEWADRLLLLLGGCLYWSEENALRYGTTVNGVKKT</sequence>
<dbReference type="Pfam" id="PF19086">
    <property type="entry name" value="Terpene_syn_C_2"/>
    <property type="match status" value="1"/>
</dbReference>
<accession>A0ABY1NVW0</accession>
<comment type="caution">
    <text evidence="1">The sequence shown here is derived from an EMBL/GenBank/DDBJ whole genome shotgun (WGS) entry which is preliminary data.</text>
</comment>
<proteinExistence type="predicted"/>
<name>A0ABY1NVW0_9BACT</name>
<organism evidence="1 2">
    <name type="scientific">Algoriphagus winogradskyi</name>
    <dbReference type="NCBI Taxonomy" id="237017"/>
    <lineage>
        <taxon>Bacteria</taxon>
        <taxon>Pseudomonadati</taxon>
        <taxon>Bacteroidota</taxon>
        <taxon>Cytophagia</taxon>
        <taxon>Cytophagales</taxon>
        <taxon>Cyclobacteriaceae</taxon>
        <taxon>Algoriphagus</taxon>
    </lineage>
</organism>
<dbReference type="EMBL" id="FXUA01000003">
    <property type="protein sequence ID" value="SMP19450.1"/>
    <property type="molecule type" value="Genomic_DNA"/>
</dbReference>
<keyword evidence="2" id="KW-1185">Reference proteome</keyword>
<dbReference type="SUPFAM" id="SSF48576">
    <property type="entry name" value="Terpenoid synthases"/>
    <property type="match status" value="1"/>
</dbReference>
<evidence type="ECO:0000313" key="1">
    <source>
        <dbReference type="EMBL" id="SMP19450.1"/>
    </source>
</evidence>
<gene>
    <name evidence="1" type="ORF">SAMN06265367_1033</name>
</gene>
<evidence type="ECO:0000313" key="2">
    <source>
        <dbReference type="Proteomes" id="UP001157915"/>
    </source>
</evidence>